<feature type="binding site" evidence="12">
    <location>
        <begin position="195"/>
        <end position="200"/>
    </location>
    <ligand>
        <name>ATP</name>
        <dbReference type="ChEBI" id="CHEBI:30616"/>
    </ligand>
</feature>
<sequence>MSFGLTVLGSVNLDLLVQVAELPKAGETVTGGTYSALPGGKGANVAVAARRLGAETEIVAAVGDDDYAAQALVNLKADGVYLDAVKTVDAHTGLAFITVSADGENQIAVASGANAAFTPEHLPKLCSDVLITQFEIPIAVIEAALKDYAGFVAVNASPVTPNVDRILARADLVIVNQGEADAYRLSGREGLLAITLGGSGAELWRDGELVARAPAPKVNVVDTTGAGDAFAAALTVALAEGQAEQEALEFACAAGALTTTRLGTQTASPTRVEVDALLKT</sequence>
<organism evidence="14 15">
    <name type="scientific">Litorimonas cladophorae</name>
    <dbReference type="NCBI Taxonomy" id="1220491"/>
    <lineage>
        <taxon>Bacteria</taxon>
        <taxon>Pseudomonadati</taxon>
        <taxon>Pseudomonadota</taxon>
        <taxon>Alphaproteobacteria</taxon>
        <taxon>Maricaulales</taxon>
        <taxon>Robiginitomaculaceae</taxon>
    </lineage>
</organism>
<dbReference type="InterPro" id="IPR011877">
    <property type="entry name" value="Ribokinase"/>
</dbReference>
<feature type="binding site" evidence="12">
    <location>
        <begin position="40"/>
        <end position="44"/>
    </location>
    <ligand>
        <name>substrate</name>
    </ligand>
</feature>
<evidence type="ECO:0000313" key="14">
    <source>
        <dbReference type="EMBL" id="GGX75056.1"/>
    </source>
</evidence>
<feature type="domain" description="Carbohydrate kinase PfkB" evidence="13">
    <location>
        <begin position="5"/>
        <end position="270"/>
    </location>
</feature>
<dbReference type="AlphaFoldDB" id="A0A918KS83"/>
<name>A0A918KS83_9PROT</name>
<dbReference type="EC" id="2.7.1.15" evidence="2 12"/>
<evidence type="ECO:0000256" key="5">
    <source>
        <dbReference type="ARBA" id="ARBA00022723"/>
    </source>
</evidence>
<dbReference type="CDD" id="cd01174">
    <property type="entry name" value="ribokinase"/>
    <property type="match status" value="1"/>
</dbReference>
<comment type="cofactor">
    <cofactor evidence="12">
        <name>Mg(2+)</name>
        <dbReference type="ChEBI" id="CHEBI:18420"/>
    </cofactor>
    <text evidence="12">Requires a divalent cation, most likely magnesium in vivo, as an electrophilic catalyst to aid phosphoryl group transfer. It is the chelate of the metal and the nucleotide that is the actual substrate.</text>
</comment>
<dbReference type="SUPFAM" id="SSF53613">
    <property type="entry name" value="Ribokinase-like"/>
    <property type="match status" value="1"/>
</dbReference>
<keyword evidence="10 12" id="KW-0630">Potassium</keyword>
<feature type="active site" description="Proton acceptor" evidence="12">
    <location>
        <position position="228"/>
    </location>
</feature>
<keyword evidence="9 12" id="KW-0460">Magnesium</keyword>
<comment type="subunit">
    <text evidence="12">Homodimer.</text>
</comment>
<evidence type="ECO:0000259" key="13">
    <source>
        <dbReference type="Pfam" id="PF00294"/>
    </source>
</evidence>
<evidence type="ECO:0000256" key="8">
    <source>
        <dbReference type="ARBA" id="ARBA00022840"/>
    </source>
</evidence>
<gene>
    <name evidence="12 14" type="primary">rbsK</name>
    <name evidence="14" type="ORF">GCM10011309_26570</name>
</gene>
<comment type="catalytic activity">
    <reaction evidence="12">
        <text>D-ribose + ATP = D-ribose 5-phosphate + ADP + H(+)</text>
        <dbReference type="Rhea" id="RHEA:13697"/>
        <dbReference type="ChEBI" id="CHEBI:15378"/>
        <dbReference type="ChEBI" id="CHEBI:30616"/>
        <dbReference type="ChEBI" id="CHEBI:47013"/>
        <dbReference type="ChEBI" id="CHEBI:78346"/>
        <dbReference type="ChEBI" id="CHEBI:456216"/>
        <dbReference type="EC" id="2.7.1.15"/>
    </reaction>
</comment>
<feature type="binding site" evidence="12">
    <location>
        <position position="222"/>
    </location>
    <ligand>
        <name>K(+)</name>
        <dbReference type="ChEBI" id="CHEBI:29103"/>
    </ligand>
</feature>
<dbReference type="Gene3D" id="3.40.1190.20">
    <property type="match status" value="1"/>
</dbReference>
<comment type="subcellular location">
    <subcellularLocation>
        <location evidence="12">Cytoplasm</location>
    </subcellularLocation>
</comment>
<feature type="binding site" evidence="12">
    <location>
        <begin position="227"/>
        <end position="228"/>
    </location>
    <ligand>
        <name>ATP</name>
        <dbReference type="ChEBI" id="CHEBI:30616"/>
    </ligand>
</feature>
<dbReference type="InterPro" id="IPR002173">
    <property type="entry name" value="Carboh/pur_kinase_PfkB_CS"/>
</dbReference>
<dbReference type="InterPro" id="IPR029056">
    <property type="entry name" value="Ribokinase-like"/>
</dbReference>
<keyword evidence="4 12" id="KW-0808">Transferase</keyword>
<dbReference type="PROSITE" id="PS00584">
    <property type="entry name" value="PFKB_KINASES_2"/>
    <property type="match status" value="1"/>
</dbReference>
<keyword evidence="11 12" id="KW-0119">Carbohydrate metabolism</keyword>
<evidence type="ECO:0000256" key="2">
    <source>
        <dbReference type="ARBA" id="ARBA00012035"/>
    </source>
</evidence>
<comment type="similarity">
    <text evidence="1">Belongs to the carbohydrate kinase pfkB family.</text>
</comment>
<dbReference type="InterPro" id="IPR002139">
    <property type="entry name" value="Ribo/fructo_kinase"/>
</dbReference>
<dbReference type="GO" id="GO:0046872">
    <property type="term" value="F:metal ion binding"/>
    <property type="evidence" value="ECO:0007669"/>
    <property type="project" value="UniProtKB-KW"/>
</dbReference>
<evidence type="ECO:0000256" key="10">
    <source>
        <dbReference type="ARBA" id="ARBA00022958"/>
    </source>
</evidence>
<dbReference type="GO" id="GO:0005524">
    <property type="term" value="F:ATP binding"/>
    <property type="evidence" value="ECO:0007669"/>
    <property type="project" value="UniProtKB-UniRule"/>
</dbReference>
<keyword evidence="15" id="KW-1185">Reference proteome</keyword>
<keyword evidence="8 12" id="KW-0067">ATP-binding</keyword>
<dbReference type="Proteomes" id="UP000600865">
    <property type="component" value="Unassembled WGS sequence"/>
</dbReference>
<feature type="binding site" evidence="12">
    <location>
        <begin position="12"/>
        <end position="14"/>
    </location>
    <ligand>
        <name>substrate</name>
    </ligand>
</feature>
<evidence type="ECO:0000256" key="7">
    <source>
        <dbReference type="ARBA" id="ARBA00022777"/>
    </source>
</evidence>
<dbReference type="PANTHER" id="PTHR10584">
    <property type="entry name" value="SUGAR KINASE"/>
    <property type="match status" value="1"/>
</dbReference>
<comment type="activity regulation">
    <text evidence="12">Activated by a monovalent cation that binds near, but not in, the active site. The most likely occupant of the site in vivo is potassium. Ion binding induces a conformational change that may alter substrate affinity.</text>
</comment>
<dbReference type="EMBL" id="BMYV01000003">
    <property type="protein sequence ID" value="GGX75056.1"/>
    <property type="molecule type" value="Genomic_DNA"/>
</dbReference>
<evidence type="ECO:0000256" key="1">
    <source>
        <dbReference type="ARBA" id="ARBA00005380"/>
    </source>
</evidence>
<feature type="binding site" evidence="12">
    <location>
        <position position="258"/>
    </location>
    <ligand>
        <name>K(+)</name>
        <dbReference type="ChEBI" id="CHEBI:29103"/>
    </ligand>
</feature>
<feature type="binding site" evidence="12">
    <location>
        <position position="263"/>
    </location>
    <ligand>
        <name>K(+)</name>
        <dbReference type="ChEBI" id="CHEBI:29103"/>
    </ligand>
</feature>
<dbReference type="PRINTS" id="PR00990">
    <property type="entry name" value="RIBOKINASE"/>
</dbReference>
<evidence type="ECO:0000313" key="15">
    <source>
        <dbReference type="Proteomes" id="UP000600865"/>
    </source>
</evidence>
<feature type="binding site" evidence="12">
    <location>
        <position position="261"/>
    </location>
    <ligand>
        <name>K(+)</name>
        <dbReference type="ChEBI" id="CHEBI:29103"/>
    </ligand>
</feature>
<evidence type="ECO:0000256" key="6">
    <source>
        <dbReference type="ARBA" id="ARBA00022741"/>
    </source>
</evidence>
<dbReference type="GO" id="GO:0005829">
    <property type="term" value="C:cytosol"/>
    <property type="evidence" value="ECO:0007669"/>
    <property type="project" value="TreeGrafter"/>
</dbReference>
<reference evidence="14 15" key="1">
    <citation type="journal article" date="2014" name="Int. J. Syst. Evol. Microbiol.">
        <title>Complete genome sequence of Corynebacterium casei LMG S-19264T (=DSM 44701T), isolated from a smear-ripened cheese.</title>
        <authorList>
            <consortium name="US DOE Joint Genome Institute (JGI-PGF)"/>
            <person name="Walter F."/>
            <person name="Albersmeier A."/>
            <person name="Kalinowski J."/>
            <person name="Ruckert C."/>
        </authorList>
    </citation>
    <scope>NUCLEOTIDE SEQUENCE [LARGE SCALE GENOMIC DNA]</scope>
    <source>
        <strain evidence="14 15">KCTC 23968</strain>
    </source>
</reference>
<protein>
    <recommendedName>
        <fullName evidence="3 12">Ribokinase</fullName>
        <shortName evidence="12">RK</shortName>
        <ecNumber evidence="2 12">2.7.1.15</ecNumber>
    </recommendedName>
</protein>
<comment type="pathway">
    <text evidence="12">Carbohydrate metabolism; D-ribose degradation; D-ribose 5-phosphate from beta-D-ribopyranose: step 2/2.</text>
</comment>
<evidence type="ECO:0000256" key="4">
    <source>
        <dbReference type="ARBA" id="ARBA00022679"/>
    </source>
</evidence>
<feature type="binding site" evidence="12">
    <location>
        <position position="224"/>
    </location>
    <ligand>
        <name>K(+)</name>
        <dbReference type="ChEBI" id="CHEBI:29103"/>
    </ligand>
</feature>
<feature type="binding site" evidence="12">
    <location>
        <position position="176"/>
    </location>
    <ligand>
        <name>ATP</name>
        <dbReference type="ChEBI" id="CHEBI:30616"/>
    </ligand>
</feature>
<accession>A0A918KS83</accession>
<comment type="caution">
    <text evidence="14">The sequence shown here is derived from an EMBL/GenBank/DDBJ whole genome shotgun (WGS) entry which is preliminary data.</text>
</comment>
<evidence type="ECO:0000256" key="12">
    <source>
        <dbReference type="HAMAP-Rule" id="MF_01987"/>
    </source>
</evidence>
<evidence type="ECO:0000256" key="11">
    <source>
        <dbReference type="ARBA" id="ARBA00023277"/>
    </source>
</evidence>
<feature type="binding site" evidence="12">
    <location>
        <position position="135"/>
    </location>
    <ligand>
        <name>substrate</name>
    </ligand>
</feature>
<dbReference type="InterPro" id="IPR011611">
    <property type="entry name" value="PfkB_dom"/>
</dbReference>
<keyword evidence="5 12" id="KW-0479">Metal-binding</keyword>
<comment type="function">
    <text evidence="12">Catalyzes the phosphorylation of ribose at O-5 in a reaction requiring ATP and magnesium. The resulting D-ribose-5-phosphate can then be used either for sythesis of nucleotides, histidine, and tryptophan, or as a component of the pentose phosphate pathway.</text>
</comment>
<evidence type="ECO:0000256" key="3">
    <source>
        <dbReference type="ARBA" id="ARBA00016943"/>
    </source>
</evidence>
<keyword evidence="6 12" id="KW-0547">Nucleotide-binding</keyword>
<proteinExistence type="inferred from homology"/>
<dbReference type="GO" id="GO:0004747">
    <property type="term" value="F:ribokinase activity"/>
    <property type="evidence" value="ECO:0007669"/>
    <property type="project" value="UniProtKB-UniRule"/>
</dbReference>
<dbReference type="GO" id="GO:0019303">
    <property type="term" value="P:D-ribose catabolic process"/>
    <property type="evidence" value="ECO:0007669"/>
    <property type="project" value="UniProtKB-UniRule"/>
</dbReference>
<keyword evidence="7 12" id="KW-0418">Kinase</keyword>
<comment type="similarity">
    <text evidence="12">Belongs to the carbohydrate kinase PfkB family. Ribokinase subfamily.</text>
</comment>
<dbReference type="HAMAP" id="MF_01987">
    <property type="entry name" value="Ribokinase"/>
    <property type="match status" value="1"/>
</dbReference>
<comment type="caution">
    <text evidence="12">Lacks conserved residue(s) required for the propagation of feature annotation.</text>
</comment>
<keyword evidence="12" id="KW-0963">Cytoplasm</keyword>
<feature type="binding site" evidence="12">
    <location>
        <position position="228"/>
    </location>
    <ligand>
        <name>substrate</name>
    </ligand>
</feature>
<dbReference type="PANTHER" id="PTHR10584:SF166">
    <property type="entry name" value="RIBOKINASE"/>
    <property type="match status" value="1"/>
</dbReference>
<dbReference type="RefSeq" id="WP_233350099.1">
    <property type="nucleotide sequence ID" value="NZ_BMYV01000003.1"/>
</dbReference>
<evidence type="ECO:0000256" key="9">
    <source>
        <dbReference type="ARBA" id="ARBA00022842"/>
    </source>
</evidence>
<dbReference type="Pfam" id="PF00294">
    <property type="entry name" value="PfkB"/>
    <property type="match status" value="1"/>
</dbReference>